<comment type="caution">
    <text evidence="2">The sequence shown here is derived from an EMBL/GenBank/DDBJ whole genome shotgun (WGS) entry which is preliminary data.</text>
</comment>
<organism evidence="2 3">
    <name type="scientific">Intestinicryptomonas porci</name>
    <dbReference type="NCBI Taxonomy" id="2926320"/>
    <lineage>
        <taxon>Bacteria</taxon>
        <taxon>Pseudomonadati</taxon>
        <taxon>Verrucomicrobiota</taxon>
        <taxon>Opitutia</taxon>
        <taxon>Opitutales</taxon>
        <taxon>Intestinicryptomonaceae</taxon>
        <taxon>Intestinicryptomonas</taxon>
    </lineage>
</organism>
<evidence type="ECO:0000256" key="1">
    <source>
        <dbReference type="SAM" id="SignalP"/>
    </source>
</evidence>
<accession>A0ABU4WGI7</accession>
<gene>
    <name evidence="2" type="ORF">MOX91_05670</name>
</gene>
<dbReference type="Proteomes" id="UP001275932">
    <property type="component" value="Unassembled WGS sequence"/>
</dbReference>
<keyword evidence="1" id="KW-0732">Signal</keyword>
<protein>
    <recommendedName>
        <fullName evidence="4">Organic solvent tolerance-like N-terminal domain-containing protein</fullName>
    </recommendedName>
</protein>
<evidence type="ECO:0000313" key="2">
    <source>
        <dbReference type="EMBL" id="MDX8415667.1"/>
    </source>
</evidence>
<evidence type="ECO:0008006" key="4">
    <source>
        <dbReference type="Google" id="ProtNLM"/>
    </source>
</evidence>
<reference evidence="2 3" key="1">
    <citation type="submission" date="2022-03" db="EMBL/GenBank/DDBJ databases">
        <title>Novel taxa within the pig intestine.</title>
        <authorList>
            <person name="Wylensek D."/>
            <person name="Bishof K."/>
            <person name="Afrizal A."/>
            <person name="Clavel T."/>
        </authorList>
    </citation>
    <scope>NUCLEOTIDE SEQUENCE [LARGE SCALE GENOMIC DNA]</scope>
    <source>
        <strain evidence="2 3">CLA-KB-P66</strain>
    </source>
</reference>
<dbReference type="EMBL" id="JALBUT010000005">
    <property type="protein sequence ID" value="MDX8415667.1"/>
    <property type="molecule type" value="Genomic_DNA"/>
</dbReference>
<feature type="chain" id="PRO_5045332473" description="Organic solvent tolerance-like N-terminal domain-containing protein" evidence="1">
    <location>
        <begin position="21"/>
        <end position="249"/>
    </location>
</feature>
<dbReference type="RefSeq" id="WP_370397113.1">
    <property type="nucleotide sequence ID" value="NZ_JALBUT010000005.1"/>
</dbReference>
<evidence type="ECO:0000313" key="3">
    <source>
        <dbReference type="Proteomes" id="UP001275932"/>
    </source>
</evidence>
<sequence length="249" mass="27474">MKKLFAILPVFLALPISAEAENGLMFVRTLRGNAEISAQSAKIKQGELAVAKDAKISASSEGFASVAFSNYSSCMVLSGKVSIEKFEQEKVQTASLPLYSEMESSNIVFAIDEGEAVFARGEFRPASSFKIKTKFGTIEPVGNNIKIKTDGSTLTVRAYDAAIRYSKPDSNDREYIPIGYELVCFFENGELKAEKKQSSISQKASLKSEAGSASDVFKTTEFYRGEDGKICVRRIAFKEFFIRTRDPIR</sequence>
<feature type="signal peptide" evidence="1">
    <location>
        <begin position="1"/>
        <end position="20"/>
    </location>
</feature>
<keyword evidence="3" id="KW-1185">Reference proteome</keyword>
<proteinExistence type="predicted"/>
<name>A0ABU4WGI7_9BACT</name>